<dbReference type="AlphaFoldDB" id="A0A4Z0KNS4"/>
<keyword evidence="2" id="KW-0472">Membrane</keyword>
<feature type="transmembrane region" description="Helical" evidence="2">
    <location>
        <begin position="6"/>
        <end position="28"/>
    </location>
</feature>
<evidence type="ECO:0000313" key="3">
    <source>
        <dbReference type="EMBL" id="TGD39249.1"/>
    </source>
</evidence>
<proteinExistence type="predicted"/>
<reference evidence="3 4" key="1">
    <citation type="submission" date="2018-10" db="EMBL/GenBank/DDBJ databases">
        <title>Brevibacterium genomes from Austrain hard cheese rinds.</title>
        <authorList>
            <person name="Anast J.M."/>
            <person name="Dzieciol M."/>
            <person name="Schultz D.L."/>
            <person name="Mann E."/>
            <person name="Wagner M."/>
            <person name="Schmitz-Esser S."/>
        </authorList>
    </citation>
    <scope>NUCLEOTIDE SEQUENCE [LARGE SCALE GENOMIC DNA]</scope>
    <source>
        <strain evidence="3 4">L261</strain>
    </source>
</reference>
<evidence type="ECO:0000256" key="2">
    <source>
        <dbReference type="SAM" id="Phobius"/>
    </source>
</evidence>
<dbReference type="Proteomes" id="UP000297736">
    <property type="component" value="Unassembled WGS sequence"/>
</dbReference>
<name>A0A4Z0KNS4_BREAU</name>
<feature type="compositionally biased region" description="Low complexity" evidence="1">
    <location>
        <begin position="32"/>
        <end position="43"/>
    </location>
</feature>
<gene>
    <name evidence="3" type="ORF">EB834_07815</name>
</gene>
<evidence type="ECO:0000313" key="4">
    <source>
        <dbReference type="Proteomes" id="UP000297736"/>
    </source>
</evidence>
<organism evidence="3 4">
    <name type="scientific">Brevibacterium aurantiacum</name>
    <dbReference type="NCBI Taxonomy" id="273384"/>
    <lineage>
        <taxon>Bacteria</taxon>
        <taxon>Bacillati</taxon>
        <taxon>Actinomycetota</taxon>
        <taxon>Actinomycetes</taxon>
        <taxon>Micrococcales</taxon>
        <taxon>Brevibacteriaceae</taxon>
        <taxon>Brevibacterium</taxon>
    </lineage>
</organism>
<dbReference type="EMBL" id="RHFF01000006">
    <property type="protein sequence ID" value="TGD39249.1"/>
    <property type="molecule type" value="Genomic_DNA"/>
</dbReference>
<protein>
    <submittedName>
        <fullName evidence="3">Uncharacterized protein</fullName>
    </submittedName>
</protein>
<sequence>MTCLIVVFAFVAVGIMTIAGIVIALVFLSADSSDSSPTENSSSVGSPPPNAGADGGSTTAPVSGGWSSGG</sequence>
<accession>A0A4Z0KNS4</accession>
<keyword evidence="2" id="KW-1133">Transmembrane helix</keyword>
<feature type="region of interest" description="Disordered" evidence="1">
    <location>
        <begin position="32"/>
        <end position="70"/>
    </location>
</feature>
<keyword evidence="2" id="KW-0812">Transmembrane</keyword>
<comment type="caution">
    <text evidence="3">The sequence shown here is derived from an EMBL/GenBank/DDBJ whole genome shotgun (WGS) entry which is preliminary data.</text>
</comment>
<evidence type="ECO:0000256" key="1">
    <source>
        <dbReference type="SAM" id="MobiDB-lite"/>
    </source>
</evidence>